<dbReference type="InterPro" id="IPR058801">
    <property type="entry name" value="PDZD8_N"/>
</dbReference>
<dbReference type="GO" id="GO:0044233">
    <property type="term" value="C:mitochondria-associated endoplasmic reticulum membrane contact site"/>
    <property type="evidence" value="ECO:0007669"/>
    <property type="project" value="InterPro"/>
</dbReference>
<comment type="subcellular location">
    <subcellularLocation>
        <location evidence="1">Membrane</location>
    </subcellularLocation>
</comment>
<keyword evidence="2" id="KW-0813">Transport</keyword>
<dbReference type="SUPFAM" id="SSF49562">
    <property type="entry name" value="C2 domain (Calcium/lipid-binding domain, CaLB)"/>
    <property type="match status" value="1"/>
</dbReference>
<evidence type="ECO:0000256" key="3">
    <source>
        <dbReference type="ARBA" id="ARBA00022723"/>
    </source>
</evidence>
<feature type="compositionally biased region" description="Basic and acidic residues" evidence="9">
    <location>
        <begin position="547"/>
        <end position="558"/>
    </location>
</feature>
<dbReference type="GO" id="GO:0008289">
    <property type="term" value="F:lipid binding"/>
    <property type="evidence" value="ECO:0007669"/>
    <property type="project" value="UniProtKB-KW"/>
</dbReference>
<feature type="compositionally biased region" description="Low complexity" evidence="9">
    <location>
        <begin position="449"/>
        <end position="466"/>
    </location>
</feature>
<feature type="region of interest" description="Disordered" evidence="9">
    <location>
        <begin position="816"/>
        <end position="899"/>
    </location>
</feature>
<dbReference type="EMBL" id="JBAMIC010000013">
    <property type="protein sequence ID" value="KAK7097991.1"/>
    <property type="molecule type" value="Genomic_DNA"/>
</dbReference>
<dbReference type="InterPro" id="IPR035892">
    <property type="entry name" value="C2_domain_sf"/>
</dbReference>
<feature type="region of interest" description="Disordered" evidence="9">
    <location>
        <begin position="1074"/>
        <end position="1101"/>
    </location>
</feature>
<organism evidence="14 15">
    <name type="scientific">Littorina saxatilis</name>
    <dbReference type="NCBI Taxonomy" id="31220"/>
    <lineage>
        <taxon>Eukaryota</taxon>
        <taxon>Metazoa</taxon>
        <taxon>Spiralia</taxon>
        <taxon>Lophotrochozoa</taxon>
        <taxon>Mollusca</taxon>
        <taxon>Gastropoda</taxon>
        <taxon>Caenogastropoda</taxon>
        <taxon>Littorinimorpha</taxon>
        <taxon>Littorinoidea</taxon>
        <taxon>Littorinidae</taxon>
        <taxon>Littorina</taxon>
    </lineage>
</organism>
<dbReference type="GO" id="GO:0051560">
    <property type="term" value="P:mitochondrial calcium ion homeostasis"/>
    <property type="evidence" value="ECO:0007669"/>
    <property type="project" value="InterPro"/>
</dbReference>
<keyword evidence="15" id="KW-1185">Reference proteome</keyword>
<dbReference type="PROSITE" id="PS50081">
    <property type="entry name" value="ZF_DAG_PE_2"/>
    <property type="match status" value="1"/>
</dbReference>
<protein>
    <recommendedName>
        <fullName evidence="16">PDZ domain-containing protein 8</fullName>
    </recommendedName>
</protein>
<dbReference type="InterPro" id="IPR002219">
    <property type="entry name" value="PKC_DAG/PE"/>
</dbReference>
<dbReference type="GO" id="GO:0046872">
    <property type="term" value="F:metal ion binding"/>
    <property type="evidence" value="ECO:0007669"/>
    <property type="project" value="UniProtKB-KW"/>
</dbReference>
<evidence type="ECO:0000256" key="6">
    <source>
        <dbReference type="ARBA" id="ARBA00023121"/>
    </source>
</evidence>
<keyword evidence="5" id="KW-0445">Lipid transport</keyword>
<dbReference type="InterPro" id="IPR046349">
    <property type="entry name" value="C1-like_sf"/>
</dbReference>
<accession>A0AAN9B2F3</accession>
<dbReference type="PROSITE" id="PS50106">
    <property type="entry name" value="PDZ"/>
    <property type="match status" value="1"/>
</dbReference>
<keyword evidence="4" id="KW-0862">Zinc</keyword>
<dbReference type="Pfam" id="PF26547">
    <property type="entry name" value="PDZD8_N"/>
    <property type="match status" value="1"/>
</dbReference>
<feature type="domain" description="SMP-LTD" evidence="13">
    <location>
        <begin position="64"/>
        <end position="253"/>
    </location>
</feature>
<evidence type="ECO:0000313" key="14">
    <source>
        <dbReference type="EMBL" id="KAK7097991.1"/>
    </source>
</evidence>
<evidence type="ECO:0008006" key="16">
    <source>
        <dbReference type="Google" id="ProtNLM"/>
    </source>
</evidence>
<evidence type="ECO:0000256" key="9">
    <source>
        <dbReference type="SAM" id="MobiDB-lite"/>
    </source>
</evidence>
<keyword evidence="7 10" id="KW-0472">Membrane</keyword>
<evidence type="ECO:0000256" key="10">
    <source>
        <dbReference type="SAM" id="Phobius"/>
    </source>
</evidence>
<feature type="compositionally biased region" description="Polar residues" evidence="9">
    <location>
        <begin position="845"/>
        <end position="855"/>
    </location>
</feature>
<dbReference type="InterPro" id="IPR039275">
    <property type="entry name" value="PDZD8"/>
</dbReference>
<evidence type="ECO:0000259" key="13">
    <source>
        <dbReference type="PROSITE" id="PS51847"/>
    </source>
</evidence>
<evidence type="ECO:0000256" key="5">
    <source>
        <dbReference type="ARBA" id="ARBA00023055"/>
    </source>
</evidence>
<dbReference type="Proteomes" id="UP001374579">
    <property type="component" value="Unassembled WGS sequence"/>
</dbReference>
<evidence type="ECO:0000256" key="7">
    <source>
        <dbReference type="ARBA" id="ARBA00023136"/>
    </source>
</evidence>
<dbReference type="PROSITE" id="PS51847">
    <property type="entry name" value="SMP"/>
    <property type="match status" value="1"/>
</dbReference>
<keyword evidence="10" id="KW-0812">Transmembrane</keyword>
<dbReference type="AlphaFoldDB" id="A0AAN9B2F3"/>
<keyword evidence="6" id="KW-0446">Lipid-binding</keyword>
<evidence type="ECO:0000256" key="2">
    <source>
        <dbReference type="ARBA" id="ARBA00022448"/>
    </source>
</evidence>
<keyword evidence="3" id="KW-0479">Metal-binding</keyword>
<dbReference type="GO" id="GO:1990456">
    <property type="term" value="P:mitochondrion-endoplasmic reticulum membrane tethering"/>
    <property type="evidence" value="ECO:0007669"/>
    <property type="project" value="InterPro"/>
</dbReference>
<comment type="caution">
    <text evidence="14">The sequence shown here is derived from an EMBL/GenBank/DDBJ whole genome shotgun (WGS) entry which is preliminary data.</text>
</comment>
<gene>
    <name evidence="14" type="ORF">V1264_004886</name>
</gene>
<dbReference type="Gene3D" id="2.30.42.10">
    <property type="match status" value="1"/>
</dbReference>
<feature type="region of interest" description="Disordered" evidence="9">
    <location>
        <begin position="448"/>
        <end position="601"/>
    </location>
</feature>
<evidence type="ECO:0000256" key="8">
    <source>
        <dbReference type="SAM" id="Coils"/>
    </source>
</evidence>
<dbReference type="SMART" id="SM00109">
    <property type="entry name" value="C1"/>
    <property type="match status" value="1"/>
</dbReference>
<evidence type="ECO:0000259" key="12">
    <source>
        <dbReference type="PROSITE" id="PS50106"/>
    </source>
</evidence>
<dbReference type="Gene3D" id="2.60.40.150">
    <property type="entry name" value="C2 domain"/>
    <property type="match status" value="1"/>
</dbReference>
<sequence length="1162" mass="129088">MLLETVMVSVLMGVVVTLLVQALLMRWYFYRIPPKPPRDRDQFPDISLPKILKDKFTKEGLPSQEKEAGLWLNLIGQFLFQELRDTTLVRRWVMRKMNFEFAELLKTTSGKLLAHIIVRDFSLGAKCPVVGGVSVEKVELADEDQLECLDINMDVDYDGGFTLGVDVMLPFNKQAFISVTARKLSGRARLQFTRLPYTHWSFSFLQEPEVSFDVESHFEGRPLPQVAALIVNQLRRTIRKKHTLPNYKMRFKPLFPRPEIAVSPCRMMVNGQCITVGRLCVTFIKCSRLPPISKDTTLYCILSTDVKPRKELVRGQHKVWVTYDMEVIKGQADNIGINFKDEYLMNRYGMAVLVDLVQSDSPAARADIRKEDILVSLGTTRIVSTKQAAKLFKNAGEKFTVRIERPQVKLPQDTKFQEDAVSFRDGQPEVVGDVLAEDGEEFVNISVRSPSNSVTSNTLSVSNESTPTHKVTPPVGAQLLRPKSATDISTLPAATSMRPQRGSADSTPPASSPRMRRKSGGPILQDVSTKIDANTLAPGSRSRQGSVRKDPSPSRDSVKSASLQPDRKEDETKSVWSVDSDSDDDDSPVMKTKEVPASQNPRWHDPLSFDLREHHAFLNVCVWCHNTEQADVKPDRPTPPPHRDLLLGQVSVPVNMLVLQCLMTMHGDTKQTLELQPGQVKAGASRKSWAGHIGFEPHRCYGDVTLRFQFTPSNISQDQRPMFVRDLDPADQVDLAGVGIEVEANDSSQEELSDSEAVSAEGRHVFSRAQFTSATYCNFCGKKIWMKSALQCSACSMIIHKKCTERCQVETLCSADGPRKRCSPGEFWRTPTAARKQEEEGGSGSPKQQTRSSRILSRLKGVNKPEVPKPDSSPQAARRSKSQDKAMSRATSEPTMPTELQFLDGTLDDAAMNSAKQLGRQLFVQLAVGERKARLDQLVNEMQIEIDQESTNKAVLTKRLKEAEPHSERRSAKLAVARSNEKIEALMLLLLQYCAGLQHCLDQEEEQRQHTQTTAGGNTVAATPSVAAADIDIDALASPAVTDPGQAEGGMRVLTPEIQEEVVTQVLSELIHTAEEADDEEVGDDDSTSDDEGDNRDDDMMVVEQFRPVNQTNGDVSNNASLADSKAVIEKAKATLEGDICLDSDHEEMEEGEAELEESTSV</sequence>
<dbReference type="GO" id="GO:0005739">
    <property type="term" value="C:mitochondrion"/>
    <property type="evidence" value="ECO:0007669"/>
    <property type="project" value="GOC"/>
</dbReference>
<feature type="region of interest" description="Disordered" evidence="9">
    <location>
        <begin position="1140"/>
        <end position="1162"/>
    </location>
</feature>
<reference evidence="14 15" key="1">
    <citation type="submission" date="2024-02" db="EMBL/GenBank/DDBJ databases">
        <title>Chromosome-scale genome assembly of the rough periwinkle Littorina saxatilis.</title>
        <authorList>
            <person name="De Jode A."/>
            <person name="Faria R."/>
            <person name="Formenti G."/>
            <person name="Sims Y."/>
            <person name="Smith T.P."/>
            <person name="Tracey A."/>
            <person name="Wood J.M.D."/>
            <person name="Zagrodzka Z.B."/>
            <person name="Johannesson K."/>
            <person name="Butlin R.K."/>
            <person name="Leder E.H."/>
        </authorList>
    </citation>
    <scope>NUCLEOTIDE SEQUENCE [LARGE SCALE GENOMIC DNA]</scope>
    <source>
        <strain evidence="14">Snail1</strain>
        <tissue evidence="14">Muscle</tissue>
    </source>
</reference>
<dbReference type="CDD" id="cd20825">
    <property type="entry name" value="C1_PDZD8"/>
    <property type="match status" value="1"/>
</dbReference>
<dbReference type="CDD" id="cd21674">
    <property type="entry name" value="SMP_PDZD8"/>
    <property type="match status" value="1"/>
</dbReference>
<dbReference type="InterPro" id="IPR000008">
    <property type="entry name" value="C2_dom"/>
</dbReference>
<feature type="transmembrane region" description="Helical" evidence="10">
    <location>
        <begin position="6"/>
        <end position="29"/>
    </location>
</feature>
<dbReference type="Pfam" id="PF00130">
    <property type="entry name" value="C1_1"/>
    <property type="match status" value="1"/>
</dbReference>
<dbReference type="InterPro" id="IPR041489">
    <property type="entry name" value="PDZ_6"/>
</dbReference>
<dbReference type="Gene3D" id="3.30.60.20">
    <property type="match status" value="1"/>
</dbReference>
<dbReference type="Pfam" id="PF17820">
    <property type="entry name" value="PDZ_6"/>
    <property type="match status" value="1"/>
</dbReference>
<proteinExistence type="predicted"/>
<dbReference type="GO" id="GO:0006869">
    <property type="term" value="P:lipid transport"/>
    <property type="evidence" value="ECO:0007669"/>
    <property type="project" value="UniProtKB-KW"/>
</dbReference>
<keyword evidence="8" id="KW-0175">Coiled coil</keyword>
<evidence type="ECO:0000313" key="15">
    <source>
        <dbReference type="Proteomes" id="UP001374579"/>
    </source>
</evidence>
<feature type="compositionally biased region" description="Acidic residues" evidence="9">
    <location>
        <begin position="1076"/>
        <end position="1101"/>
    </location>
</feature>
<dbReference type="SMART" id="SM00228">
    <property type="entry name" value="PDZ"/>
    <property type="match status" value="1"/>
</dbReference>
<name>A0AAN9B2F3_9CAEN</name>
<dbReference type="InterPro" id="IPR036034">
    <property type="entry name" value="PDZ_sf"/>
</dbReference>
<feature type="domain" description="Phorbol-ester/DAG-type" evidence="11">
    <location>
        <begin position="763"/>
        <end position="813"/>
    </location>
</feature>
<keyword evidence="10" id="KW-1133">Transmembrane helix</keyword>
<dbReference type="PANTHER" id="PTHR21519:SF1">
    <property type="entry name" value="PDZ DOMAIN-CONTAINING PROTEIN 8"/>
    <property type="match status" value="1"/>
</dbReference>
<dbReference type="InterPro" id="IPR031468">
    <property type="entry name" value="SMP_LBD"/>
</dbReference>
<evidence type="ECO:0000256" key="1">
    <source>
        <dbReference type="ARBA" id="ARBA00004370"/>
    </source>
</evidence>
<evidence type="ECO:0000259" key="11">
    <source>
        <dbReference type="PROSITE" id="PS50081"/>
    </source>
</evidence>
<dbReference type="PROSITE" id="PS00479">
    <property type="entry name" value="ZF_DAG_PE_1"/>
    <property type="match status" value="1"/>
</dbReference>
<dbReference type="SUPFAM" id="SSF50156">
    <property type="entry name" value="PDZ domain-like"/>
    <property type="match status" value="1"/>
</dbReference>
<evidence type="ECO:0000256" key="4">
    <source>
        <dbReference type="ARBA" id="ARBA00022833"/>
    </source>
</evidence>
<dbReference type="SUPFAM" id="SSF57889">
    <property type="entry name" value="Cysteine-rich domain"/>
    <property type="match status" value="1"/>
</dbReference>
<feature type="coiled-coil region" evidence="8">
    <location>
        <begin position="932"/>
        <end position="959"/>
    </location>
</feature>
<dbReference type="InterPro" id="IPR001478">
    <property type="entry name" value="PDZ"/>
</dbReference>
<dbReference type="Pfam" id="PF00168">
    <property type="entry name" value="C2"/>
    <property type="match status" value="1"/>
</dbReference>
<dbReference type="GO" id="GO:0016020">
    <property type="term" value="C:membrane"/>
    <property type="evidence" value="ECO:0007669"/>
    <property type="project" value="UniProtKB-SubCell"/>
</dbReference>
<feature type="domain" description="PDZ" evidence="12">
    <location>
        <begin position="324"/>
        <end position="407"/>
    </location>
</feature>
<dbReference type="PANTHER" id="PTHR21519">
    <property type="entry name" value="PDZ DOMAIN-CONTAINING PROTEIN 8"/>
    <property type="match status" value="1"/>
</dbReference>